<accession>A0A0L0FM38</accession>
<keyword evidence="2" id="KW-1185">Reference proteome</keyword>
<evidence type="ECO:0000313" key="1">
    <source>
        <dbReference type="EMBL" id="KNC77825.1"/>
    </source>
</evidence>
<dbReference type="EMBL" id="KQ242622">
    <property type="protein sequence ID" value="KNC77825.1"/>
    <property type="molecule type" value="Genomic_DNA"/>
</dbReference>
<dbReference type="GeneID" id="25910232"/>
<dbReference type="AlphaFoldDB" id="A0A0L0FM38"/>
<proteinExistence type="predicted"/>
<evidence type="ECO:0000313" key="2">
    <source>
        <dbReference type="Proteomes" id="UP000054560"/>
    </source>
</evidence>
<organism evidence="1 2">
    <name type="scientific">Sphaeroforma arctica JP610</name>
    <dbReference type="NCBI Taxonomy" id="667725"/>
    <lineage>
        <taxon>Eukaryota</taxon>
        <taxon>Ichthyosporea</taxon>
        <taxon>Ichthyophonida</taxon>
        <taxon>Sphaeroforma</taxon>
    </lineage>
</organism>
<dbReference type="RefSeq" id="XP_014151727.1">
    <property type="nucleotide sequence ID" value="XM_014296252.1"/>
</dbReference>
<protein>
    <submittedName>
        <fullName evidence="1">Uncharacterized protein</fullName>
    </submittedName>
</protein>
<gene>
    <name evidence="1" type="ORF">SARC_09728</name>
</gene>
<reference evidence="1 2" key="1">
    <citation type="submission" date="2011-02" db="EMBL/GenBank/DDBJ databases">
        <title>The Genome Sequence of Sphaeroforma arctica JP610.</title>
        <authorList>
            <consortium name="The Broad Institute Genome Sequencing Platform"/>
            <person name="Russ C."/>
            <person name="Cuomo C."/>
            <person name="Young S.K."/>
            <person name="Zeng Q."/>
            <person name="Gargeya S."/>
            <person name="Alvarado L."/>
            <person name="Berlin A."/>
            <person name="Chapman S.B."/>
            <person name="Chen Z."/>
            <person name="Freedman E."/>
            <person name="Gellesch M."/>
            <person name="Goldberg J."/>
            <person name="Griggs A."/>
            <person name="Gujja S."/>
            <person name="Heilman E."/>
            <person name="Heiman D."/>
            <person name="Howarth C."/>
            <person name="Mehta T."/>
            <person name="Neiman D."/>
            <person name="Pearson M."/>
            <person name="Roberts A."/>
            <person name="Saif S."/>
            <person name="Shea T."/>
            <person name="Shenoy N."/>
            <person name="Sisk P."/>
            <person name="Stolte C."/>
            <person name="Sykes S."/>
            <person name="White J."/>
            <person name="Yandava C."/>
            <person name="Burger G."/>
            <person name="Gray M.W."/>
            <person name="Holland P.W.H."/>
            <person name="King N."/>
            <person name="Lang F.B.F."/>
            <person name="Roger A.J."/>
            <person name="Ruiz-Trillo I."/>
            <person name="Haas B."/>
            <person name="Nusbaum C."/>
            <person name="Birren B."/>
        </authorList>
    </citation>
    <scope>NUCLEOTIDE SEQUENCE [LARGE SCALE GENOMIC DNA]</scope>
    <source>
        <strain evidence="1 2">JP610</strain>
    </source>
</reference>
<dbReference type="Proteomes" id="UP000054560">
    <property type="component" value="Unassembled WGS sequence"/>
</dbReference>
<sequence>MFAQALDMSLRQLAQTTKGLNEAKKQRSRPDFKANPAGFDGGVELLRSRAQEVMMVTQALMQKASGSLPELQLAVTDAIMKLQELALDTKSLSSSVVDPADRECLFQSVMSMIGGLESLLKQLRQVAGKGKDVTKPAIKPLVKDVIKAIGSVLDVLDATEAQQAKLMEARQKAAEVEVEKQRDTMLDSARKIAQVAKDLAAMSKKAAPAHQV</sequence>
<name>A0A0L0FM38_9EUKA</name>